<dbReference type="RefSeq" id="WP_099619982.1">
    <property type="nucleotide sequence ID" value="NZ_KZ319345.1"/>
</dbReference>
<keyword evidence="3" id="KW-0732">Signal</keyword>
<dbReference type="OrthoDB" id="5408904at2"/>
<feature type="transmembrane region" description="Helical" evidence="2">
    <location>
        <begin position="85"/>
        <end position="105"/>
    </location>
</feature>
<name>A0A2G1VA05_9GAMM</name>
<accession>A0A2G1VA05</accession>
<proteinExistence type="predicted"/>
<feature type="compositionally biased region" description="Basic residues" evidence="1">
    <location>
        <begin position="1087"/>
        <end position="1096"/>
    </location>
</feature>
<feature type="transmembrane region" description="Helical" evidence="2">
    <location>
        <begin position="52"/>
        <end position="73"/>
    </location>
</feature>
<evidence type="ECO:0000313" key="5">
    <source>
        <dbReference type="EMBL" id="PHQ23596.1"/>
    </source>
</evidence>
<feature type="transmembrane region" description="Helical" evidence="2">
    <location>
        <begin position="364"/>
        <end position="386"/>
    </location>
</feature>
<evidence type="ECO:0000256" key="3">
    <source>
        <dbReference type="SAM" id="SignalP"/>
    </source>
</evidence>
<organism evidence="5 6">
    <name type="scientific">Marinobacter guineae</name>
    <dbReference type="NCBI Taxonomy" id="432303"/>
    <lineage>
        <taxon>Bacteria</taxon>
        <taxon>Pseudomonadati</taxon>
        <taxon>Pseudomonadota</taxon>
        <taxon>Gammaproteobacteria</taxon>
        <taxon>Pseudomonadales</taxon>
        <taxon>Marinobacteraceae</taxon>
        <taxon>Marinobacter</taxon>
    </lineage>
</organism>
<dbReference type="Pfam" id="PF07916">
    <property type="entry name" value="TraG_N"/>
    <property type="match status" value="1"/>
</dbReference>
<gene>
    <name evidence="5" type="ORF">CLH62_20145</name>
</gene>
<evidence type="ECO:0000256" key="1">
    <source>
        <dbReference type="SAM" id="MobiDB-lite"/>
    </source>
</evidence>
<keyword evidence="6" id="KW-1185">Reference proteome</keyword>
<feature type="transmembrane region" description="Helical" evidence="2">
    <location>
        <begin position="393"/>
        <end position="415"/>
    </location>
</feature>
<dbReference type="Proteomes" id="UP000229044">
    <property type="component" value="Unassembled WGS sequence"/>
</dbReference>
<feature type="signal peptide" evidence="3">
    <location>
        <begin position="1"/>
        <end position="22"/>
    </location>
</feature>
<evidence type="ECO:0000313" key="6">
    <source>
        <dbReference type="Proteomes" id="UP000229044"/>
    </source>
</evidence>
<feature type="domain" description="TraG N-terminal Proteobacteria" evidence="4">
    <location>
        <begin position="27"/>
        <end position="487"/>
    </location>
</feature>
<keyword evidence="2" id="KW-1133">Transmembrane helix</keyword>
<sequence>MKRTLPIIALILVAALPSTAFALDMDFYTYDGFTETVNAFKRISLVFANNQYTTLFAVAVVLGLLLGGLFTVGKGIINFQQSATGLSLSWLMTTLIGVAVFKALITPTGTVHVYDPVRNAYEAVPDVPDLIVLVAGMTNKAERAVQEIVDASAAHPYGTEGMGVGFELLLNATSDKTFSSDYYLQKSIRQYFKDCSKLALVLPSYAVDLAEIKSGTDDLLNQLADMKSPAMFTTMYSSGAGKAGTVMSCSDAYDNVLAPALNAAPTYDEHLNSVCTKTGFDITVPAQKTACETKIQNMNLNVFGAAAAPPAQLLRNVVISNAIASVMLDENPDAGIRALTNRSMVNNGLGIAVSANEWMPKIRASVTAIVLGLIPILALFIVTPLFPMALKLIVALLGWIMLWGVMDVILAQIAVDQAYDAVDEIQRHNMGLSAMFLAPESATQALSLFGKARGMGITISAFIAAMLFKMSPYGLTSLAGNWSGHADGAGSDAANKAQSPVESMNHLNSLASARGSANLMAETGWNNIASVSEHNQAESHYRGLETMSGMADLSHTNPITSGKALGAYGAGGVVGGVAGAVQSNGGDSSPEALFKQGLNTSNVESQVRHGAASGRNQSAATFGMSVNEQEAINTAQSVSINTGNTQRVGTMLDRIAEQHPDLSRGQIFEAYATATNADLWGKLSATNWHPGEMVKFSEFSANMNQSELRGMMSYMAETGQSPSQIYEAVGSVRAASDHGTALALDEVTPQQLAVSQAIETMKRSADGQATYEQGMMRPGGMYEYLLDTGRLHQSAVASNLTTMELMSDGTGMSMQELVLRDRLASAGSFSMSKEEMQSAHDENGWFTQRQIDAVDDGARVTLALDNEGNIVHSSALSGNNAASDNHIRKDRSYTETDTTRIETGERVELPNAAHWALSKDPADTARLADQFQKFAGDGEQGNKAMFLHQLTSVIDAVNSSNLSENVSVGGAFQAGLQTPLQDLSPVHASAMVNAGITYADHEDANMNRQALEKLAESTWNVMESYETQPGSLTPERDAATAAALHFQDGFQKLYSAAGEDADARYTTLSEHEGKELLNDGEEEKTPNRRSRSNAGR</sequence>
<keyword evidence="2" id="KW-0472">Membrane</keyword>
<evidence type="ECO:0000256" key="2">
    <source>
        <dbReference type="SAM" id="Phobius"/>
    </source>
</evidence>
<dbReference type="EMBL" id="NTFI01000013">
    <property type="protein sequence ID" value="PHQ23596.1"/>
    <property type="molecule type" value="Genomic_DNA"/>
</dbReference>
<comment type="caution">
    <text evidence="5">The sequence shown here is derived from an EMBL/GenBank/DDBJ whole genome shotgun (WGS) entry which is preliminary data.</text>
</comment>
<reference evidence="5 6" key="1">
    <citation type="submission" date="2017-09" db="EMBL/GenBank/DDBJ databases">
        <title>The draft genome sequences of Marinobacter guineae M3B.</title>
        <authorList>
            <person name="Cao J."/>
        </authorList>
    </citation>
    <scope>NUCLEOTIDE SEQUENCE [LARGE SCALE GENOMIC DNA]</scope>
    <source>
        <strain evidence="5 6">M3B</strain>
    </source>
</reference>
<feature type="chain" id="PRO_5013921625" description="TraG N-terminal Proteobacteria domain-containing protein" evidence="3">
    <location>
        <begin position="23"/>
        <end position="1096"/>
    </location>
</feature>
<feature type="region of interest" description="Disordered" evidence="1">
    <location>
        <begin position="1069"/>
        <end position="1096"/>
    </location>
</feature>
<protein>
    <recommendedName>
        <fullName evidence="4">TraG N-terminal Proteobacteria domain-containing protein</fullName>
    </recommendedName>
</protein>
<keyword evidence="2" id="KW-0812">Transmembrane</keyword>
<dbReference type="AlphaFoldDB" id="A0A2G1VA05"/>
<evidence type="ECO:0000259" key="4">
    <source>
        <dbReference type="Pfam" id="PF07916"/>
    </source>
</evidence>
<dbReference type="InterPro" id="IPR012931">
    <property type="entry name" value="TraG_N_Proteobacteria"/>
</dbReference>